<keyword evidence="7" id="KW-0966">Cell projection</keyword>
<dbReference type="InterPro" id="IPR022409">
    <property type="entry name" value="PKD/Chitinase_dom"/>
</dbReference>
<proteinExistence type="predicted"/>
<dbReference type="RefSeq" id="WP_343872214.1">
    <property type="nucleotide sequence ID" value="NZ_BAAAIX010000007.1"/>
</dbReference>
<dbReference type="Proteomes" id="UP001597326">
    <property type="component" value="Unassembled WGS sequence"/>
</dbReference>
<evidence type="ECO:0000256" key="10">
    <source>
        <dbReference type="SAM" id="SignalP"/>
    </source>
</evidence>
<accession>A0ABW4RT14</accession>
<keyword evidence="8" id="KW-0326">Glycosidase</keyword>
<dbReference type="EMBL" id="JBHUFZ010000008">
    <property type="protein sequence ID" value="MFD1889224.1"/>
    <property type="molecule type" value="Genomic_DNA"/>
</dbReference>
<dbReference type="SUPFAM" id="SSF49899">
    <property type="entry name" value="Concanavalin A-like lectins/glucanases"/>
    <property type="match status" value="2"/>
</dbReference>
<feature type="domain" description="Fibronectin type-III" evidence="12">
    <location>
        <begin position="443"/>
        <end position="547"/>
    </location>
</feature>
<evidence type="ECO:0000256" key="8">
    <source>
        <dbReference type="ARBA" id="ARBA00023295"/>
    </source>
</evidence>
<evidence type="ECO:0000256" key="9">
    <source>
        <dbReference type="ARBA" id="ARBA00023326"/>
    </source>
</evidence>
<evidence type="ECO:0000313" key="13">
    <source>
        <dbReference type="EMBL" id="MFD1889224.1"/>
    </source>
</evidence>
<keyword evidence="8" id="KW-0378">Hydrolase</keyword>
<dbReference type="InterPro" id="IPR013320">
    <property type="entry name" value="ConA-like_dom_sf"/>
</dbReference>
<dbReference type="SMART" id="SM00089">
    <property type="entry name" value="PKD"/>
    <property type="match status" value="5"/>
</dbReference>
<evidence type="ECO:0000313" key="14">
    <source>
        <dbReference type="Proteomes" id="UP001597326"/>
    </source>
</evidence>
<evidence type="ECO:0000256" key="4">
    <source>
        <dbReference type="ARBA" id="ARBA00022737"/>
    </source>
</evidence>
<feature type="domain" description="PKD" evidence="11">
    <location>
        <begin position="1178"/>
        <end position="1262"/>
    </location>
</feature>
<keyword evidence="4" id="KW-0677">Repeat</keyword>
<dbReference type="InterPro" id="IPR035986">
    <property type="entry name" value="PKD_dom_sf"/>
</dbReference>
<name>A0ABW4RT14_9ACTN</name>
<evidence type="ECO:0000256" key="2">
    <source>
        <dbReference type="ARBA" id="ARBA00004316"/>
    </source>
</evidence>
<reference evidence="14" key="1">
    <citation type="journal article" date="2019" name="Int. J. Syst. Evol. Microbiol.">
        <title>The Global Catalogue of Microorganisms (GCM) 10K type strain sequencing project: providing services to taxonomists for standard genome sequencing and annotation.</title>
        <authorList>
            <consortium name="The Broad Institute Genomics Platform"/>
            <consortium name="The Broad Institute Genome Sequencing Center for Infectious Disease"/>
            <person name="Wu L."/>
            <person name="Ma J."/>
        </authorList>
    </citation>
    <scope>NUCLEOTIDE SEQUENCE [LARGE SCALE GENOMIC DNA]</scope>
    <source>
        <strain evidence="14">CAIM 431</strain>
    </source>
</reference>
<dbReference type="InterPro" id="IPR003961">
    <property type="entry name" value="FN3_dom"/>
</dbReference>
<evidence type="ECO:0000256" key="6">
    <source>
        <dbReference type="ARBA" id="ARBA00023136"/>
    </source>
</evidence>
<dbReference type="Pfam" id="PF18911">
    <property type="entry name" value="PKD_4"/>
    <property type="match status" value="5"/>
</dbReference>
<dbReference type="SUPFAM" id="SSF75011">
    <property type="entry name" value="3-carboxy-cis,cis-mucoante lactonizing enzyme"/>
    <property type="match status" value="1"/>
</dbReference>
<feature type="domain" description="PKD" evidence="11">
    <location>
        <begin position="1348"/>
        <end position="1436"/>
    </location>
</feature>
<evidence type="ECO:0000256" key="7">
    <source>
        <dbReference type="ARBA" id="ARBA00023273"/>
    </source>
</evidence>
<feature type="domain" description="PKD" evidence="11">
    <location>
        <begin position="1024"/>
        <end position="1098"/>
    </location>
</feature>
<dbReference type="Pfam" id="PF13385">
    <property type="entry name" value="Laminin_G_3"/>
    <property type="match status" value="2"/>
</dbReference>
<feature type="signal peptide" evidence="10">
    <location>
        <begin position="1"/>
        <end position="30"/>
    </location>
</feature>
<dbReference type="PANTHER" id="PTHR46730:SF1">
    <property type="entry name" value="PLAT DOMAIN-CONTAINING PROTEIN"/>
    <property type="match status" value="1"/>
</dbReference>
<evidence type="ECO:0000256" key="5">
    <source>
        <dbReference type="ARBA" id="ARBA00022989"/>
    </source>
</evidence>
<dbReference type="InterPro" id="IPR013431">
    <property type="entry name" value="Delta_60_rpt"/>
</dbReference>
<comment type="subcellular location">
    <subcellularLocation>
        <location evidence="2">Cell projection</location>
    </subcellularLocation>
    <subcellularLocation>
        <location evidence="1">Membrane</location>
        <topology evidence="1">Multi-pass membrane protein</topology>
    </subcellularLocation>
</comment>
<dbReference type="Pfam" id="PF17164">
    <property type="entry name" value="DUF5122"/>
    <property type="match status" value="1"/>
</dbReference>
<evidence type="ECO:0000256" key="3">
    <source>
        <dbReference type="ARBA" id="ARBA00022692"/>
    </source>
</evidence>
<sequence>MNLPRKSRLLVPVTLAALAVTGISPLVAAAAENAWNVTERTPSMVTADALPTTQIDGIAWDQVIVGNTVYVGGEFANARPAGAAPGTNLVPRSNLLAYDITTGVLKPGFAPVVNGKVKTLTASPDGRKLYIGGSFTTVNGQPRNRIAAINLADGSLDKAFAPSANNSVDAIHVGTETVWFGGTFSTVDGQPRGRLAAATTGGQLTGWAPTADLYVSGMTLTPDGSKLAVGGTFNTINGTDSPGLAFLDPATGVLHPFAANQVVQNHGTSSGIYSLKSDGKNLLATGWWFGGVGNFEGVLSASPTDGSIRWMADCHGDSYDATTMSDVTYSVSHHHFCSNIGSFPEQTPQYFERAQAFTDKATTTVRHDTANYHDFYGQPAPTQMAWNPELAAGNVSGAWQAAWTAESNDTYLVLGGEFPKVNRVGQQGLVRFAVPGTAPSKTGPSFTWDWTPTTTVVGTSVKLGWPSNVDPDNMRLTYRVYRDDRPATPLATLSGDSRWWTRPAMGHLDTGLQPGRTYTYWVTATDPDGNVASSVRVKATAGTTATPTTPYSEAVSTDGASHYWRLLEPAGSPTSIDWRSQADMALAPGVQLGRDGAVAGDGAARFDGTANGHGASGNPEAAPAVFSTELWFRTTTTTGGKLIGFGDRATGYSGSYDRHVYMDTAGRLHFGVYPGSAKVVSSSRPYNDGEWHHMVASLSSAGQQLWVDGRLVGGDAGSTAAEMDYRGHWRVGGDAVAGWPGSEGTGNDFAGDLDEVAVYPTALTRDQIRNHYTLSGRELGLPAAPADDYGKAVEADNPVLHWRLDEDGGTVAHDATDNLFDGVIAGRPAYDVPSTVTGAQGTAMGFDGQGAQIGSEVSFTAPKVFSTEAWINTTSTTGGKVMGFGNQRNDLSWAYDRHVWLDQTGHAHFGVHNGSAVSIDSDAPLNDGRWHHLVATLGSQGMSFWVDGVLQGTNPNTGADDYIGYWRVGGDRSWSGDEWFDGSIDEAAVYGQALSQAQVRAHYRASGADANQAPRPSFTVSCEGERCTFDASASSDPDGLVNSLTWDFGDGTKATGAKVTRTYPRSGRYDAVLTATDDQELSASTTRQVDVAVPNKAPVAAIQASCTELACSFDSGDSTDPDGTIAAVAWDFGDGTSSTEAAPRHSYAAPGSYTVALTVTDDAGATHRTTRTVTVGHGNALPVASFTSAVDDLAVAVDGSASTDPDGTITGWAWDFGDGSTATGATARHTYTKPGRYTVTLTVTDDAGASSQRTAQVNVTEPANQPPTARFTVAVDGSTVALDASGSTDPDGSIASVAWDFGDGTTGEGVRQSHDYPTAGSYTVTVTVTDDQGESASTKQAITIAPRANQAPAASFTQTVTDLTAAFDASASSDPDGTITGYAWDFGDGTTGSGSTARHAYAAPGSYTVTLVVTDDAGATHRTSHTVEVSAPAPVVQPVAADDFATSRTRWGSATTGGAWSYPVSPSSFSTADGQGRISVGAGGTAKALLPSAVVLDSTTTADLSVDRMTTGGGLYASLVAREKDSSNYMMGVRLTSSGAMSIVMYRSVNGQAVVLKDTPVAGALYKPGSVVHASFQVSGQPTTTLRGMIWVDGQPRPAAPQVTLTDATAALQRAGSPGVNAYLSGSATNGPVLLTLDNLLVTKDLP</sequence>
<comment type="caution">
    <text evidence="13">The sequence shown here is derived from an EMBL/GenBank/DDBJ whole genome shotgun (WGS) entry which is preliminary data.</text>
</comment>
<organism evidence="13 14">
    <name type="scientific">Luteococcus peritonei</name>
    <dbReference type="NCBI Taxonomy" id="88874"/>
    <lineage>
        <taxon>Bacteria</taxon>
        <taxon>Bacillati</taxon>
        <taxon>Actinomycetota</taxon>
        <taxon>Actinomycetes</taxon>
        <taxon>Propionibacteriales</taxon>
        <taxon>Propionibacteriaceae</taxon>
        <taxon>Luteococcus</taxon>
    </lineage>
</organism>
<keyword evidence="10" id="KW-0732">Signal</keyword>
<dbReference type="PANTHER" id="PTHR46730">
    <property type="entry name" value="POLYCYSTIN-1"/>
    <property type="match status" value="1"/>
</dbReference>
<keyword evidence="9" id="KW-0119">Carbohydrate metabolism</keyword>
<dbReference type="PROSITE" id="PS50093">
    <property type="entry name" value="PKD"/>
    <property type="match status" value="5"/>
</dbReference>
<dbReference type="CDD" id="cd00146">
    <property type="entry name" value="PKD"/>
    <property type="match status" value="5"/>
</dbReference>
<evidence type="ECO:0000256" key="1">
    <source>
        <dbReference type="ARBA" id="ARBA00004141"/>
    </source>
</evidence>
<gene>
    <name evidence="13" type="ORF">ACFSCS_03355</name>
</gene>
<dbReference type="PROSITE" id="PS50853">
    <property type="entry name" value="FN3"/>
    <property type="match status" value="1"/>
</dbReference>
<keyword evidence="9" id="KW-0624">Polysaccharide degradation</keyword>
<dbReference type="Gene3D" id="2.60.120.200">
    <property type="match status" value="2"/>
</dbReference>
<dbReference type="Gene3D" id="2.60.40.10">
    <property type="entry name" value="Immunoglobulins"/>
    <property type="match status" value="6"/>
</dbReference>
<keyword evidence="6" id="KW-0472">Membrane</keyword>
<evidence type="ECO:0000259" key="11">
    <source>
        <dbReference type="PROSITE" id="PS50093"/>
    </source>
</evidence>
<protein>
    <submittedName>
        <fullName evidence="13">PKD domain-containing protein</fullName>
    </submittedName>
</protein>
<dbReference type="SUPFAM" id="SSF49265">
    <property type="entry name" value="Fibronectin type III"/>
    <property type="match status" value="1"/>
</dbReference>
<dbReference type="InterPro" id="IPR036116">
    <property type="entry name" value="FN3_sf"/>
</dbReference>
<dbReference type="InterPro" id="IPR000601">
    <property type="entry name" value="PKD_dom"/>
</dbReference>
<dbReference type="CDD" id="cd00110">
    <property type="entry name" value="LamG"/>
    <property type="match status" value="2"/>
</dbReference>
<feature type="domain" description="PKD" evidence="11">
    <location>
        <begin position="1279"/>
        <end position="1344"/>
    </location>
</feature>
<keyword evidence="3" id="KW-0812">Transmembrane</keyword>
<keyword evidence="5" id="KW-1133">Transmembrane helix</keyword>
<feature type="domain" description="PKD" evidence="11">
    <location>
        <begin position="1094"/>
        <end position="1175"/>
    </location>
</feature>
<feature type="chain" id="PRO_5045968994" evidence="10">
    <location>
        <begin position="31"/>
        <end position="1647"/>
    </location>
</feature>
<dbReference type="SUPFAM" id="SSF49299">
    <property type="entry name" value="PKD domain"/>
    <property type="match status" value="5"/>
</dbReference>
<keyword evidence="14" id="KW-1185">Reference proteome</keyword>
<dbReference type="InterPro" id="IPR013783">
    <property type="entry name" value="Ig-like_fold"/>
</dbReference>
<evidence type="ECO:0000259" key="12">
    <source>
        <dbReference type="PROSITE" id="PS50853"/>
    </source>
</evidence>
<dbReference type="InterPro" id="IPR001791">
    <property type="entry name" value="Laminin_G"/>
</dbReference>